<dbReference type="EMBL" id="PEZY01000005">
    <property type="protein sequence ID" value="PIS06387.1"/>
    <property type="molecule type" value="Genomic_DNA"/>
</dbReference>
<protein>
    <recommendedName>
        <fullName evidence="1">DUF7768 domain-containing protein</fullName>
    </recommendedName>
</protein>
<evidence type="ECO:0000313" key="2">
    <source>
        <dbReference type="EMBL" id="PIS06387.1"/>
    </source>
</evidence>
<accession>A0A2H0W531</accession>
<dbReference type="Pfam" id="PF24963">
    <property type="entry name" value="DUF7768"/>
    <property type="match status" value="1"/>
</dbReference>
<name>A0A2H0W531_9BACT</name>
<dbReference type="AlphaFoldDB" id="A0A2H0W531"/>
<reference evidence="3" key="1">
    <citation type="submission" date="2017-09" db="EMBL/GenBank/DDBJ databases">
        <title>Depth-based differentiation of microbial function through sediment-hosted aquifers and enrichment of novel symbionts in the deep terrestrial subsurface.</title>
        <authorList>
            <person name="Probst A.J."/>
            <person name="Ladd B."/>
            <person name="Jarett J.K."/>
            <person name="Geller-Mcgrath D.E."/>
            <person name="Sieber C.M.K."/>
            <person name="Emerson J.B."/>
            <person name="Anantharaman K."/>
            <person name="Thomas B.C."/>
            <person name="Malmstrom R."/>
            <person name="Stieglmeier M."/>
            <person name="Klingl A."/>
            <person name="Woyke T."/>
            <person name="Ryan C.M."/>
            <person name="Banfield J.F."/>
        </authorList>
    </citation>
    <scope>NUCLEOTIDE SEQUENCE [LARGE SCALE GENOMIC DNA]</scope>
</reference>
<evidence type="ECO:0000313" key="3">
    <source>
        <dbReference type="Proteomes" id="UP000229056"/>
    </source>
</evidence>
<comment type="caution">
    <text evidence="2">The sequence shown here is derived from an EMBL/GenBank/DDBJ whole genome shotgun (WGS) entry which is preliminary data.</text>
</comment>
<dbReference type="InterPro" id="IPR056670">
    <property type="entry name" value="DUF7768"/>
</dbReference>
<proteinExistence type="predicted"/>
<gene>
    <name evidence="2" type="ORF">COT80_02280</name>
</gene>
<feature type="domain" description="DUF7768" evidence="1">
    <location>
        <begin position="6"/>
        <end position="108"/>
    </location>
</feature>
<evidence type="ECO:0000259" key="1">
    <source>
        <dbReference type="Pfam" id="PF24963"/>
    </source>
</evidence>
<organism evidence="2 3">
    <name type="scientific">Candidatus Buchananbacteria bacterium CG10_big_fil_rev_8_21_14_0_10_33_19</name>
    <dbReference type="NCBI Taxonomy" id="1974525"/>
    <lineage>
        <taxon>Bacteria</taxon>
        <taxon>Candidatus Buchananiibacteriota</taxon>
    </lineage>
</organism>
<dbReference type="Proteomes" id="UP000229056">
    <property type="component" value="Unassembled WGS sequence"/>
</dbReference>
<sequence length="126" mass="14090">MSNVTLVLVESPFAAADHKGITMNIVYARACCHDCLMRGEFPFASHIFYTQTGILRDGVPAERKLGIEAGLAWGALAQKSVVYTDLGITDGMRLGIKRAEDANRPIEFRTLENWLDQYDENYSLTF</sequence>